<evidence type="ECO:0000256" key="1">
    <source>
        <dbReference type="ARBA" id="ARBA00022679"/>
    </source>
</evidence>
<dbReference type="EMBL" id="PXWF02000237">
    <property type="protein sequence ID" value="PWF47575.1"/>
    <property type="molecule type" value="Genomic_DNA"/>
</dbReference>
<dbReference type="AlphaFoldDB" id="A0A2U2HJH7"/>
<keyword evidence="1" id="KW-0808">Transferase</keyword>
<dbReference type="PANTHER" id="PTHR24421:SF63">
    <property type="entry name" value="SENSOR HISTIDINE KINASE DESK"/>
    <property type="match status" value="1"/>
</dbReference>
<evidence type="ECO:0000259" key="5">
    <source>
        <dbReference type="SMART" id="SM00387"/>
    </source>
</evidence>
<dbReference type="Gene3D" id="3.30.565.10">
    <property type="entry name" value="Histidine kinase-like ATPase, C-terminal domain"/>
    <property type="match status" value="1"/>
</dbReference>
<feature type="transmembrane region" description="Helical" evidence="4">
    <location>
        <begin position="117"/>
        <end position="135"/>
    </location>
</feature>
<protein>
    <submittedName>
        <fullName evidence="6">Sensor histidine kinase</fullName>
    </submittedName>
</protein>
<dbReference type="GO" id="GO:0016020">
    <property type="term" value="C:membrane"/>
    <property type="evidence" value="ECO:0007669"/>
    <property type="project" value="InterPro"/>
</dbReference>
<dbReference type="SUPFAM" id="SSF55874">
    <property type="entry name" value="ATPase domain of HSP90 chaperone/DNA topoisomerase II/histidine kinase"/>
    <property type="match status" value="1"/>
</dbReference>
<keyword evidence="7" id="KW-1185">Reference proteome</keyword>
<feature type="transmembrane region" description="Helical" evidence="4">
    <location>
        <begin position="73"/>
        <end position="89"/>
    </location>
</feature>
<gene>
    <name evidence="6" type="ORF">C7C56_014585</name>
</gene>
<evidence type="ECO:0000256" key="4">
    <source>
        <dbReference type="SAM" id="Phobius"/>
    </source>
</evidence>
<dbReference type="Pfam" id="PF13581">
    <property type="entry name" value="HATPase_c_2"/>
    <property type="match status" value="1"/>
</dbReference>
<evidence type="ECO:0000313" key="6">
    <source>
        <dbReference type="EMBL" id="PWF47575.1"/>
    </source>
</evidence>
<keyword evidence="4" id="KW-0472">Membrane</keyword>
<dbReference type="SMART" id="SM00387">
    <property type="entry name" value="HATPase_c"/>
    <property type="match status" value="1"/>
</dbReference>
<dbReference type="InterPro" id="IPR011712">
    <property type="entry name" value="Sig_transdc_His_kin_sub3_dim/P"/>
</dbReference>
<evidence type="ECO:0000313" key="7">
    <source>
        <dbReference type="Proteomes" id="UP000241421"/>
    </source>
</evidence>
<feature type="transmembrane region" description="Helical" evidence="4">
    <location>
        <begin position="95"/>
        <end position="110"/>
    </location>
</feature>
<dbReference type="GO" id="GO:0000155">
    <property type="term" value="F:phosphorelay sensor kinase activity"/>
    <property type="evidence" value="ECO:0007669"/>
    <property type="project" value="InterPro"/>
</dbReference>
<accession>A0A2U2HJH7</accession>
<dbReference type="PANTHER" id="PTHR24421">
    <property type="entry name" value="NITRATE/NITRITE SENSOR PROTEIN NARX-RELATED"/>
    <property type="match status" value="1"/>
</dbReference>
<keyword evidence="2 6" id="KW-0418">Kinase</keyword>
<reference evidence="6 7" key="1">
    <citation type="submission" date="2018-04" db="EMBL/GenBank/DDBJ databases">
        <title>Massilia violaceinigra sp. nov., a novel purple-pigmented bacterium isolated from Tianshan glacier, Xinjiang, China.</title>
        <authorList>
            <person name="Wang H."/>
        </authorList>
    </citation>
    <scope>NUCLEOTIDE SEQUENCE [LARGE SCALE GENOMIC DNA]</scope>
    <source>
        <strain evidence="6 7">B448-2</strain>
    </source>
</reference>
<feature type="domain" description="Histidine kinase/HSP90-like ATPase" evidence="5">
    <location>
        <begin position="281"/>
        <end position="372"/>
    </location>
</feature>
<comment type="caution">
    <text evidence="6">The sequence shown here is derived from an EMBL/GenBank/DDBJ whole genome shotgun (WGS) entry which is preliminary data.</text>
</comment>
<dbReference type="InterPro" id="IPR003594">
    <property type="entry name" value="HATPase_dom"/>
</dbReference>
<dbReference type="InterPro" id="IPR036890">
    <property type="entry name" value="HATPase_C_sf"/>
</dbReference>
<dbReference type="GO" id="GO:0046983">
    <property type="term" value="F:protein dimerization activity"/>
    <property type="evidence" value="ECO:0007669"/>
    <property type="project" value="InterPro"/>
</dbReference>
<dbReference type="OrthoDB" id="9797605at2"/>
<name>A0A2U2HJH7_9BURK</name>
<feature type="transmembrane region" description="Helical" evidence="4">
    <location>
        <begin position="48"/>
        <end position="66"/>
    </location>
</feature>
<keyword evidence="4" id="KW-0812">Transmembrane</keyword>
<feature type="transmembrane region" description="Helical" evidence="4">
    <location>
        <begin position="141"/>
        <end position="162"/>
    </location>
</feature>
<evidence type="ECO:0000256" key="2">
    <source>
        <dbReference type="ARBA" id="ARBA00022777"/>
    </source>
</evidence>
<keyword evidence="4" id="KW-1133">Transmembrane helix</keyword>
<dbReference type="Gene3D" id="1.20.5.1930">
    <property type="match status" value="1"/>
</dbReference>
<feature type="transmembrane region" description="Helical" evidence="4">
    <location>
        <begin position="20"/>
        <end position="36"/>
    </location>
</feature>
<dbReference type="CDD" id="cd16917">
    <property type="entry name" value="HATPase_UhpB-NarQ-NarX-like"/>
    <property type="match status" value="1"/>
</dbReference>
<dbReference type="Pfam" id="PF07730">
    <property type="entry name" value="HisKA_3"/>
    <property type="match status" value="1"/>
</dbReference>
<evidence type="ECO:0000256" key="3">
    <source>
        <dbReference type="ARBA" id="ARBA00023012"/>
    </source>
</evidence>
<dbReference type="InterPro" id="IPR050482">
    <property type="entry name" value="Sensor_HK_TwoCompSys"/>
</dbReference>
<proteinExistence type="predicted"/>
<sequence>MVGIDRIRRVIAGPWTPPKFGKAPYLWVTSIGFLFLKYTRGLPGPGEGAALALTMLVFVPMYFASFWQHRERALNVLLVLGFCLLGALWARHNPGASTFFIFACAMCAGIESQRRAYLLMAVVLALALLVALPLGRSQLYFVLPALAGGIPIGVSSIMESSVRRSRDQLLRKQEEVEYMATIAERERISRDLHDLLGHTLSLITLKAELAGKLVERDPAACRAEIKDIETSARTALSEVRAAVTGYRQTGFAHELGSARVSLAAARVTLGATVAPIALPAAAENVLSLALREAVTNIVRHAGARHCELSLALEHGKIVLRVADDGTSLTSVGALLHGNGLSGMHERVEALGGTLALRLERGLALELRLPMGAAA</sequence>
<dbReference type="Proteomes" id="UP000241421">
    <property type="component" value="Unassembled WGS sequence"/>
</dbReference>
<organism evidence="6 7">
    <name type="scientific">Massilia glaciei</name>
    <dbReference type="NCBI Taxonomy" id="1524097"/>
    <lineage>
        <taxon>Bacteria</taxon>
        <taxon>Pseudomonadati</taxon>
        <taxon>Pseudomonadota</taxon>
        <taxon>Betaproteobacteria</taxon>
        <taxon>Burkholderiales</taxon>
        <taxon>Oxalobacteraceae</taxon>
        <taxon>Telluria group</taxon>
        <taxon>Massilia</taxon>
    </lineage>
</organism>
<keyword evidence="3" id="KW-0902">Two-component regulatory system</keyword>